<keyword evidence="2" id="KW-0479">Metal-binding</keyword>
<reference evidence="12" key="1">
    <citation type="submission" date="2020-07" db="EMBL/GenBank/DDBJ databases">
        <title>Multicomponent nature underlies the extraordinary mechanical properties of spider dragline silk.</title>
        <authorList>
            <person name="Kono N."/>
            <person name="Nakamura H."/>
            <person name="Mori M."/>
            <person name="Yoshida Y."/>
            <person name="Ohtoshi R."/>
            <person name="Malay A.D."/>
            <person name="Moran D.A.P."/>
            <person name="Tomita M."/>
            <person name="Numata K."/>
            <person name="Arakawa K."/>
        </authorList>
    </citation>
    <scope>NUCLEOTIDE SEQUENCE</scope>
</reference>
<evidence type="ECO:0000313" key="13">
    <source>
        <dbReference type="Proteomes" id="UP000887116"/>
    </source>
</evidence>
<dbReference type="OrthoDB" id="7464992at2759"/>
<evidence type="ECO:0000313" key="12">
    <source>
        <dbReference type="EMBL" id="GFR00192.1"/>
    </source>
</evidence>
<feature type="transmembrane region" description="Helical" evidence="10">
    <location>
        <begin position="118"/>
        <end position="137"/>
    </location>
</feature>
<comment type="similarity">
    <text evidence="6 9">Belongs to the peptidase M48 family.</text>
</comment>
<keyword evidence="5 9" id="KW-0482">Metalloprotease</keyword>
<dbReference type="GO" id="GO:0005743">
    <property type="term" value="C:mitochondrial inner membrane"/>
    <property type="evidence" value="ECO:0007669"/>
    <property type="project" value="TreeGrafter"/>
</dbReference>
<comment type="caution">
    <text evidence="12">The sequence shown here is derived from an EMBL/GenBank/DDBJ whole genome shotgun (WGS) entry which is preliminary data.</text>
</comment>
<name>A0A8X6L986_TRICU</name>
<keyword evidence="4 9" id="KW-0862">Zinc</keyword>
<dbReference type="GO" id="GO:0034982">
    <property type="term" value="P:mitochondrial protein processing"/>
    <property type="evidence" value="ECO:0007669"/>
    <property type="project" value="TreeGrafter"/>
</dbReference>
<dbReference type="GO" id="GO:0006515">
    <property type="term" value="P:protein quality control for misfolded or incompletely synthesized proteins"/>
    <property type="evidence" value="ECO:0007669"/>
    <property type="project" value="TreeGrafter"/>
</dbReference>
<accession>A0A8X6L986</accession>
<proteinExistence type="inferred from homology"/>
<organism evidence="12 13">
    <name type="scientific">Trichonephila clavata</name>
    <name type="common">Joro spider</name>
    <name type="synonym">Nephila clavata</name>
    <dbReference type="NCBI Taxonomy" id="2740835"/>
    <lineage>
        <taxon>Eukaryota</taxon>
        <taxon>Metazoa</taxon>
        <taxon>Ecdysozoa</taxon>
        <taxon>Arthropoda</taxon>
        <taxon>Chelicerata</taxon>
        <taxon>Arachnida</taxon>
        <taxon>Araneae</taxon>
        <taxon>Araneomorphae</taxon>
        <taxon>Entelegynae</taxon>
        <taxon>Araneoidea</taxon>
        <taxon>Nephilidae</taxon>
        <taxon>Trichonephila</taxon>
    </lineage>
</organism>
<feature type="domain" description="Peptidase M48" evidence="11">
    <location>
        <begin position="41"/>
        <end position="226"/>
    </location>
</feature>
<evidence type="ECO:0000256" key="9">
    <source>
        <dbReference type="RuleBase" id="RU003983"/>
    </source>
</evidence>
<dbReference type="GO" id="GO:0046872">
    <property type="term" value="F:metal ion binding"/>
    <property type="evidence" value="ECO:0007669"/>
    <property type="project" value="UniProtKB-KW"/>
</dbReference>
<keyword evidence="10" id="KW-0472">Membrane</keyword>
<dbReference type="PANTHER" id="PTHR22726:SF1">
    <property type="entry name" value="METALLOENDOPEPTIDASE OMA1, MITOCHONDRIAL"/>
    <property type="match status" value="1"/>
</dbReference>
<keyword evidence="10" id="KW-1133">Transmembrane helix</keyword>
<dbReference type="GO" id="GO:0004222">
    <property type="term" value="F:metalloendopeptidase activity"/>
    <property type="evidence" value="ECO:0007669"/>
    <property type="project" value="InterPro"/>
</dbReference>
<gene>
    <name evidence="12" type="primary">Oma1</name>
    <name evidence="12" type="ORF">TNCT_363861</name>
</gene>
<evidence type="ECO:0000256" key="1">
    <source>
        <dbReference type="ARBA" id="ARBA00022670"/>
    </source>
</evidence>
<dbReference type="PANTHER" id="PTHR22726">
    <property type="entry name" value="METALLOENDOPEPTIDASE OMA1"/>
    <property type="match status" value="1"/>
</dbReference>
<sequence length="279" mass="31449">MAFNSNQITKVLELEMDQLMENLGKQVLPADHPATKRVVNVVNRILAANADIKELEGKKFKISVINTPEENAFVMPIGHVFVYAGMLNLCINDDQLGIILSHEISHYILNHGMENVSFIHLLDLCSLAIIAVIWAVIPSDTVSALSHWMFNKCISLFVQLPYSRTIETEADYVGLQLAAKACFDVRESSAFWSKMAYLSKKFGNGPEVEFLSTHPSHESRSEYLNNIMDDALKLRTSCGCPRLTYGDPREKVSTILKETEASRKAYFEQHKKPVVIFKI</sequence>
<keyword evidence="1 9" id="KW-0645">Protease</keyword>
<protein>
    <recommendedName>
        <fullName evidence="7">Metalloendopeptidase OMA1, mitochondrial</fullName>
    </recommendedName>
    <alternativeName>
        <fullName evidence="8">Overlapping with the m-AAA protease 1 homolog</fullName>
    </alternativeName>
</protein>
<dbReference type="InterPro" id="IPR051156">
    <property type="entry name" value="Mito/Outer_Membr_Metalloprot"/>
</dbReference>
<evidence type="ECO:0000256" key="6">
    <source>
        <dbReference type="ARBA" id="ARBA00038233"/>
    </source>
</evidence>
<dbReference type="Proteomes" id="UP000887116">
    <property type="component" value="Unassembled WGS sequence"/>
</dbReference>
<evidence type="ECO:0000259" key="11">
    <source>
        <dbReference type="Pfam" id="PF01435"/>
    </source>
</evidence>
<comment type="cofactor">
    <cofactor evidence="9">
        <name>Zn(2+)</name>
        <dbReference type="ChEBI" id="CHEBI:29105"/>
    </cofactor>
    <text evidence="9">Binds 1 zinc ion per subunit.</text>
</comment>
<keyword evidence="13" id="KW-1185">Reference proteome</keyword>
<keyword evidence="3 9" id="KW-0378">Hydrolase</keyword>
<evidence type="ECO:0000256" key="8">
    <source>
        <dbReference type="ARBA" id="ARBA00042978"/>
    </source>
</evidence>
<evidence type="ECO:0000256" key="5">
    <source>
        <dbReference type="ARBA" id="ARBA00023049"/>
    </source>
</evidence>
<evidence type="ECO:0000256" key="2">
    <source>
        <dbReference type="ARBA" id="ARBA00022723"/>
    </source>
</evidence>
<evidence type="ECO:0000256" key="10">
    <source>
        <dbReference type="SAM" id="Phobius"/>
    </source>
</evidence>
<evidence type="ECO:0000256" key="3">
    <source>
        <dbReference type="ARBA" id="ARBA00022801"/>
    </source>
</evidence>
<evidence type="ECO:0000256" key="4">
    <source>
        <dbReference type="ARBA" id="ARBA00022833"/>
    </source>
</evidence>
<dbReference type="InterPro" id="IPR001915">
    <property type="entry name" value="Peptidase_M48"/>
</dbReference>
<dbReference type="AlphaFoldDB" id="A0A8X6L986"/>
<keyword evidence="10" id="KW-0812">Transmembrane</keyword>
<dbReference type="Pfam" id="PF01435">
    <property type="entry name" value="Peptidase_M48"/>
    <property type="match status" value="1"/>
</dbReference>
<dbReference type="Gene3D" id="3.30.2010.10">
    <property type="entry name" value="Metalloproteases ('zincins'), catalytic domain"/>
    <property type="match status" value="1"/>
</dbReference>
<dbReference type="EMBL" id="BMAO01005257">
    <property type="protein sequence ID" value="GFR00192.1"/>
    <property type="molecule type" value="Genomic_DNA"/>
</dbReference>
<evidence type="ECO:0000256" key="7">
    <source>
        <dbReference type="ARBA" id="ARBA00040360"/>
    </source>
</evidence>
<dbReference type="CDD" id="cd07331">
    <property type="entry name" value="M48C_Oma1_like"/>
    <property type="match status" value="1"/>
</dbReference>